<dbReference type="Proteomes" id="UP001168877">
    <property type="component" value="Unassembled WGS sequence"/>
</dbReference>
<proteinExistence type="inferred from homology"/>
<feature type="chain" id="PRO_5041422359" evidence="3">
    <location>
        <begin position="28"/>
        <end position="90"/>
    </location>
</feature>
<reference evidence="4" key="2">
    <citation type="submission" date="2023-06" db="EMBL/GenBank/DDBJ databases">
        <authorList>
            <person name="Swenson N.G."/>
            <person name="Wegrzyn J.L."/>
            <person name="Mcevoy S.L."/>
        </authorList>
    </citation>
    <scope>NUCLEOTIDE SEQUENCE</scope>
    <source>
        <strain evidence="4">NS2018</strain>
        <tissue evidence="4">Leaf</tissue>
    </source>
</reference>
<dbReference type="EMBL" id="JAUESC010000386">
    <property type="protein sequence ID" value="KAK0577379.1"/>
    <property type="molecule type" value="Genomic_DNA"/>
</dbReference>
<evidence type="ECO:0000256" key="3">
    <source>
        <dbReference type="SAM" id="SignalP"/>
    </source>
</evidence>
<dbReference type="PANTHER" id="PTHR23201">
    <property type="entry name" value="EXTENSIN, PROLINE-RICH PROTEIN"/>
    <property type="match status" value="1"/>
</dbReference>
<evidence type="ECO:0000256" key="2">
    <source>
        <dbReference type="ARBA" id="ARBA00022941"/>
    </source>
</evidence>
<keyword evidence="2" id="KW-0939">Gibberellin signaling pathway</keyword>
<evidence type="ECO:0000313" key="4">
    <source>
        <dbReference type="EMBL" id="KAK0577379.1"/>
    </source>
</evidence>
<dbReference type="GO" id="GO:0009740">
    <property type="term" value="P:gibberellic acid mediated signaling pathway"/>
    <property type="evidence" value="ECO:0007669"/>
    <property type="project" value="UniProtKB-KW"/>
</dbReference>
<evidence type="ECO:0000313" key="5">
    <source>
        <dbReference type="Proteomes" id="UP001168877"/>
    </source>
</evidence>
<feature type="signal peptide" evidence="3">
    <location>
        <begin position="1"/>
        <end position="27"/>
    </location>
</feature>
<keyword evidence="3" id="KW-0732">Signal</keyword>
<dbReference type="Pfam" id="PF02704">
    <property type="entry name" value="GASA"/>
    <property type="match status" value="1"/>
</dbReference>
<comment type="similarity">
    <text evidence="1">Belongs to the GASA family.</text>
</comment>
<dbReference type="AlphaFoldDB" id="A0AA39RSR8"/>
<keyword evidence="5" id="KW-1185">Reference proteome</keyword>
<name>A0AA39RSR8_ACESA</name>
<dbReference type="PANTHER" id="PTHR23201:SF12">
    <property type="entry name" value="OS05G0432200 PROTEIN"/>
    <property type="match status" value="1"/>
</dbReference>
<reference evidence="4" key="1">
    <citation type="journal article" date="2022" name="Plant J.">
        <title>Strategies of tolerance reflected in two North American maple genomes.</title>
        <authorList>
            <person name="McEvoy S.L."/>
            <person name="Sezen U.U."/>
            <person name="Trouern-Trend A."/>
            <person name="McMahon S.M."/>
            <person name="Schaberg P.G."/>
            <person name="Yang J."/>
            <person name="Wegrzyn J.L."/>
            <person name="Swenson N.G."/>
        </authorList>
    </citation>
    <scope>NUCLEOTIDE SEQUENCE</scope>
    <source>
        <strain evidence="4">NS2018</strain>
    </source>
</reference>
<gene>
    <name evidence="4" type="ORF">LWI29_032215</name>
</gene>
<protein>
    <submittedName>
        <fullName evidence="4">Uncharacterized protein</fullName>
    </submittedName>
</protein>
<sequence length="90" mass="10139">MISKKTTLILLILGFLLIHEMHMVAEAQKIDCRSKCKYRCSKASRHKICNRACNTCCERCNCVPPGTYGNREVCPCYANMTTHGGKLKCP</sequence>
<organism evidence="4 5">
    <name type="scientific">Acer saccharum</name>
    <name type="common">Sugar maple</name>
    <dbReference type="NCBI Taxonomy" id="4024"/>
    <lineage>
        <taxon>Eukaryota</taxon>
        <taxon>Viridiplantae</taxon>
        <taxon>Streptophyta</taxon>
        <taxon>Embryophyta</taxon>
        <taxon>Tracheophyta</taxon>
        <taxon>Spermatophyta</taxon>
        <taxon>Magnoliopsida</taxon>
        <taxon>eudicotyledons</taxon>
        <taxon>Gunneridae</taxon>
        <taxon>Pentapetalae</taxon>
        <taxon>rosids</taxon>
        <taxon>malvids</taxon>
        <taxon>Sapindales</taxon>
        <taxon>Sapindaceae</taxon>
        <taxon>Hippocastanoideae</taxon>
        <taxon>Acereae</taxon>
        <taxon>Acer</taxon>
    </lineage>
</organism>
<accession>A0AA39RSR8</accession>
<evidence type="ECO:0000256" key="1">
    <source>
        <dbReference type="ARBA" id="ARBA00010582"/>
    </source>
</evidence>
<dbReference type="InterPro" id="IPR003854">
    <property type="entry name" value="GASA"/>
</dbReference>
<comment type="caution">
    <text evidence="4">The sequence shown here is derived from an EMBL/GenBank/DDBJ whole genome shotgun (WGS) entry which is preliminary data.</text>
</comment>